<sequence>MVAQGVRHVIVVMSLLFAIGAHGSEACPTEKVLQGVNIVSEQCPIGKGLWSKKPSAQGGAFWVQCGILDSQPRAALRQSIEKHITNNADWVLKPEEKGFRCLLGPYEAFNQAVAIRDKIRQETVTSDAFIRQIDYPEQSSTISTKALPSTKPKSKQAQRSGATTRKLDPVVGLWTPKPQGNDARYSIHQRDWWRATYSDAKSTCRRSGKKLASQSAIRRAVARQGAREQFPTTIPYWLNNGNVYDIKLDMAFVAISDTLTLNVLCE</sequence>
<feature type="chain" id="PRO_5046980611" evidence="2">
    <location>
        <begin position="24"/>
        <end position="266"/>
    </location>
</feature>
<dbReference type="SUPFAM" id="SSF110997">
    <property type="entry name" value="Sporulation related repeat"/>
    <property type="match status" value="1"/>
</dbReference>
<evidence type="ECO:0000313" key="4">
    <source>
        <dbReference type="EMBL" id="MDD1796232.1"/>
    </source>
</evidence>
<dbReference type="Proteomes" id="UP001149400">
    <property type="component" value="Unassembled WGS sequence"/>
</dbReference>
<dbReference type="RefSeq" id="WP_274166988.1">
    <property type="nucleotide sequence ID" value="NZ_JAJUBC010000046.1"/>
</dbReference>
<evidence type="ECO:0000256" key="2">
    <source>
        <dbReference type="SAM" id="SignalP"/>
    </source>
</evidence>
<keyword evidence="2" id="KW-0732">Signal</keyword>
<dbReference type="InterPro" id="IPR007730">
    <property type="entry name" value="SPOR-like_dom"/>
</dbReference>
<gene>
    <name evidence="4" type="ORF">LRP50_24230</name>
</gene>
<feature type="signal peptide" evidence="2">
    <location>
        <begin position="1"/>
        <end position="23"/>
    </location>
</feature>
<evidence type="ECO:0000313" key="5">
    <source>
        <dbReference type="Proteomes" id="UP001149400"/>
    </source>
</evidence>
<feature type="domain" description="SPOR" evidence="3">
    <location>
        <begin position="58"/>
        <end position="130"/>
    </location>
</feature>
<keyword evidence="5" id="KW-1185">Reference proteome</keyword>
<dbReference type="InterPro" id="IPR036680">
    <property type="entry name" value="SPOR-like_sf"/>
</dbReference>
<dbReference type="EMBL" id="JAJUBC010000046">
    <property type="protein sequence ID" value="MDD1796232.1"/>
    <property type="molecule type" value="Genomic_DNA"/>
</dbReference>
<proteinExistence type="predicted"/>
<protein>
    <submittedName>
        <fullName evidence="4">SPOR domain-containing protein</fullName>
    </submittedName>
</protein>
<name>A0ABT5R7I0_9GAMM</name>
<feature type="region of interest" description="Disordered" evidence="1">
    <location>
        <begin position="141"/>
        <end position="164"/>
    </location>
</feature>
<comment type="caution">
    <text evidence="4">The sequence shown here is derived from an EMBL/GenBank/DDBJ whole genome shotgun (WGS) entry which is preliminary data.</text>
</comment>
<dbReference type="Pfam" id="PF05036">
    <property type="entry name" value="SPOR"/>
    <property type="match status" value="1"/>
</dbReference>
<evidence type="ECO:0000259" key="3">
    <source>
        <dbReference type="Pfam" id="PF05036"/>
    </source>
</evidence>
<organism evidence="4 5">
    <name type="scientific">Enterovibrio gelatinilyticus</name>
    <dbReference type="NCBI Taxonomy" id="2899819"/>
    <lineage>
        <taxon>Bacteria</taxon>
        <taxon>Pseudomonadati</taxon>
        <taxon>Pseudomonadota</taxon>
        <taxon>Gammaproteobacteria</taxon>
        <taxon>Vibrionales</taxon>
        <taxon>Vibrionaceae</taxon>
        <taxon>Enterovibrio</taxon>
    </lineage>
</organism>
<accession>A0ABT5R7I0</accession>
<reference evidence="4" key="1">
    <citation type="submission" date="2021-12" db="EMBL/GenBank/DDBJ databases">
        <title>Enterovibrio ZSDZ35 sp. nov. and Enterovibrio ZSDZ42 sp. nov., isolated from coastal seawater in Qingdao.</title>
        <authorList>
            <person name="Zhang P."/>
        </authorList>
    </citation>
    <scope>NUCLEOTIDE SEQUENCE</scope>
    <source>
        <strain evidence="4">ZSDZ42</strain>
    </source>
</reference>
<evidence type="ECO:0000256" key="1">
    <source>
        <dbReference type="SAM" id="MobiDB-lite"/>
    </source>
</evidence>